<evidence type="ECO:0000313" key="2">
    <source>
        <dbReference type="Proteomes" id="UP000054783"/>
    </source>
</evidence>
<evidence type="ECO:0000313" key="1">
    <source>
        <dbReference type="EMBL" id="KRY17474.1"/>
    </source>
</evidence>
<dbReference type="EMBL" id="JYDQ01000061">
    <property type="protein sequence ID" value="KRY17474.1"/>
    <property type="molecule type" value="Genomic_DNA"/>
</dbReference>
<proteinExistence type="predicted"/>
<sequence length="85" mass="9964">MLIELQIHSSTMTQYFQFVTFTEQTNKLTPVHFDGIPRRELHEKLPYKLPSCALRILCDFIHLNNRIFSAITLNPGQRTINHIPN</sequence>
<organism evidence="1 2">
    <name type="scientific">Trichinella patagoniensis</name>
    <dbReference type="NCBI Taxonomy" id="990121"/>
    <lineage>
        <taxon>Eukaryota</taxon>
        <taxon>Metazoa</taxon>
        <taxon>Ecdysozoa</taxon>
        <taxon>Nematoda</taxon>
        <taxon>Enoplea</taxon>
        <taxon>Dorylaimia</taxon>
        <taxon>Trichinellida</taxon>
        <taxon>Trichinellidae</taxon>
        <taxon>Trichinella</taxon>
    </lineage>
</organism>
<reference evidence="1 2" key="1">
    <citation type="submission" date="2015-01" db="EMBL/GenBank/DDBJ databases">
        <title>Evolution of Trichinella species and genotypes.</title>
        <authorList>
            <person name="Korhonen P.K."/>
            <person name="Edoardo P."/>
            <person name="Giuseppe L.R."/>
            <person name="Gasser R.B."/>
        </authorList>
    </citation>
    <scope>NUCLEOTIDE SEQUENCE [LARGE SCALE GENOMIC DNA]</scope>
    <source>
        <strain evidence="1">ISS2496</strain>
    </source>
</reference>
<accession>A0A0V0ZYE1</accession>
<gene>
    <name evidence="1" type="ORF">T12_12312</name>
</gene>
<comment type="caution">
    <text evidence="1">The sequence shown here is derived from an EMBL/GenBank/DDBJ whole genome shotgun (WGS) entry which is preliminary data.</text>
</comment>
<dbReference type="Proteomes" id="UP000054783">
    <property type="component" value="Unassembled WGS sequence"/>
</dbReference>
<keyword evidence="2" id="KW-1185">Reference proteome</keyword>
<protein>
    <submittedName>
        <fullName evidence="1">Uncharacterized protein</fullName>
    </submittedName>
</protein>
<name>A0A0V0ZYE1_9BILA</name>
<dbReference type="AlphaFoldDB" id="A0A0V0ZYE1"/>